<keyword evidence="7" id="KW-0625">Polysaccharide transport</keyword>
<keyword evidence="7" id="KW-0762">Sugar transport</keyword>
<dbReference type="GO" id="GO:0005886">
    <property type="term" value="C:plasma membrane"/>
    <property type="evidence" value="ECO:0007669"/>
    <property type="project" value="UniProtKB-SubCell"/>
</dbReference>
<keyword evidence="12" id="KW-1185">Reference proteome</keyword>
<dbReference type="EMBL" id="JABEQF010000012">
    <property type="protein sequence ID" value="MBB2191097.1"/>
    <property type="molecule type" value="Genomic_DNA"/>
</dbReference>
<dbReference type="GO" id="GO:0015920">
    <property type="term" value="P:lipopolysaccharide transport"/>
    <property type="evidence" value="ECO:0007669"/>
    <property type="project" value="TreeGrafter"/>
</dbReference>
<evidence type="ECO:0000313" key="11">
    <source>
        <dbReference type="EMBL" id="MBB2191097.1"/>
    </source>
</evidence>
<dbReference type="GO" id="GO:0140359">
    <property type="term" value="F:ABC-type transporter activity"/>
    <property type="evidence" value="ECO:0007669"/>
    <property type="project" value="InterPro"/>
</dbReference>
<evidence type="ECO:0000256" key="4">
    <source>
        <dbReference type="ARBA" id="ARBA00022475"/>
    </source>
</evidence>
<evidence type="ECO:0000256" key="6">
    <source>
        <dbReference type="ARBA" id="ARBA00022989"/>
    </source>
</evidence>
<dbReference type="GO" id="GO:0015774">
    <property type="term" value="P:polysaccharide transport"/>
    <property type="evidence" value="ECO:0007669"/>
    <property type="project" value="UniProtKB-KW"/>
</dbReference>
<protein>
    <submittedName>
        <fullName evidence="11">ABC transporter permease</fullName>
    </submittedName>
</protein>
<comment type="caution">
    <text evidence="11">The sequence shown here is derived from an EMBL/GenBank/DDBJ whole genome shotgun (WGS) entry which is preliminary data.</text>
</comment>
<comment type="similarity">
    <text evidence="2">Belongs to the ABC-2 integral membrane protein family.</text>
</comment>
<feature type="transmembrane region" description="Helical" evidence="9">
    <location>
        <begin position="130"/>
        <end position="152"/>
    </location>
</feature>
<sequence length="320" mass="34876">MFGATTSRSCIGPLAGPQEGGCGRAADQLTPKSMSILPEIPAPDGMGRQHVAPAPRQVRRVVAALRDIGAGLTMWRLALSLGWLDIRLRYRGSALGPFWLTLSSAIMIGAMGLIYGRLFHMDLHGYLPYLALSMILWQVGVSGVLGEACTCFTDAERMIRAVRLPFFLQAMRMMVRTAIVFGHNIVVPLGVFLLLGVWHGAAMLMALPGVALWLVNGLASALLLGSICARFRDIPPIVGSVVQVAFYVTPVMWSASQLKGRDWWFELNPFYPLLEVVRGPLLGQVPALRIWVEAGLGSGLLCLAALYVFSRSRSQLAFWV</sequence>
<feature type="domain" description="ABC-2 type transporter transmembrane" evidence="10">
    <location>
        <begin position="80"/>
        <end position="279"/>
    </location>
</feature>
<dbReference type="InterPro" id="IPR013525">
    <property type="entry name" value="ABC2_TM"/>
</dbReference>
<keyword evidence="5 9" id="KW-0812">Transmembrane</keyword>
<evidence type="ECO:0000256" key="9">
    <source>
        <dbReference type="SAM" id="Phobius"/>
    </source>
</evidence>
<dbReference type="Pfam" id="PF01061">
    <property type="entry name" value="ABC2_membrane"/>
    <property type="match status" value="1"/>
</dbReference>
<evidence type="ECO:0000256" key="8">
    <source>
        <dbReference type="ARBA" id="ARBA00023136"/>
    </source>
</evidence>
<feature type="transmembrane region" description="Helical" evidence="9">
    <location>
        <begin position="290"/>
        <end position="309"/>
    </location>
</feature>
<evidence type="ECO:0000256" key="1">
    <source>
        <dbReference type="ARBA" id="ARBA00004651"/>
    </source>
</evidence>
<evidence type="ECO:0000313" key="12">
    <source>
        <dbReference type="Proteomes" id="UP000555756"/>
    </source>
</evidence>
<comment type="subcellular location">
    <subcellularLocation>
        <location evidence="1">Cell membrane</location>
        <topology evidence="1">Multi-pass membrane protein</topology>
    </subcellularLocation>
</comment>
<keyword evidence="8 9" id="KW-0472">Membrane</keyword>
<proteinExistence type="inferred from homology"/>
<reference evidence="11 12" key="1">
    <citation type="submission" date="2020-04" db="EMBL/GenBank/DDBJ databases">
        <title>Description of novel Gluconacetobacter.</title>
        <authorList>
            <person name="Sombolestani A."/>
        </authorList>
    </citation>
    <scope>NUCLEOTIDE SEQUENCE [LARGE SCALE GENOMIC DNA]</scope>
    <source>
        <strain evidence="11 12">LMG 21311</strain>
    </source>
</reference>
<accession>A0A7W4PE93</accession>
<evidence type="ECO:0000256" key="7">
    <source>
        <dbReference type="ARBA" id="ARBA00023047"/>
    </source>
</evidence>
<evidence type="ECO:0000256" key="2">
    <source>
        <dbReference type="ARBA" id="ARBA00007783"/>
    </source>
</evidence>
<evidence type="ECO:0000259" key="10">
    <source>
        <dbReference type="Pfam" id="PF01061"/>
    </source>
</evidence>
<dbReference type="Proteomes" id="UP000555756">
    <property type="component" value="Unassembled WGS sequence"/>
</dbReference>
<organism evidence="11 12">
    <name type="scientific">Gluconacetobacter azotocaptans</name>
    <dbReference type="NCBI Taxonomy" id="142834"/>
    <lineage>
        <taxon>Bacteria</taxon>
        <taxon>Pseudomonadati</taxon>
        <taxon>Pseudomonadota</taxon>
        <taxon>Alphaproteobacteria</taxon>
        <taxon>Acetobacterales</taxon>
        <taxon>Acetobacteraceae</taxon>
        <taxon>Gluconacetobacter</taxon>
    </lineage>
</organism>
<feature type="transmembrane region" description="Helical" evidence="9">
    <location>
        <begin position="237"/>
        <end position="255"/>
    </location>
</feature>
<feature type="transmembrane region" description="Helical" evidence="9">
    <location>
        <begin position="201"/>
        <end position="225"/>
    </location>
</feature>
<dbReference type="PANTHER" id="PTHR30413:SF10">
    <property type="entry name" value="CAPSULE POLYSACCHARIDE EXPORT INNER-MEMBRANE PROTEIN CTRC"/>
    <property type="match status" value="1"/>
</dbReference>
<evidence type="ECO:0000256" key="5">
    <source>
        <dbReference type="ARBA" id="ARBA00022692"/>
    </source>
</evidence>
<keyword evidence="6 9" id="KW-1133">Transmembrane helix</keyword>
<gene>
    <name evidence="11" type="ORF">HLH34_14190</name>
</gene>
<dbReference type="PANTHER" id="PTHR30413">
    <property type="entry name" value="INNER MEMBRANE TRANSPORT PERMEASE"/>
    <property type="match status" value="1"/>
</dbReference>
<feature type="transmembrane region" description="Helical" evidence="9">
    <location>
        <begin position="98"/>
        <end position="118"/>
    </location>
</feature>
<dbReference type="AlphaFoldDB" id="A0A7W4PE93"/>
<name>A0A7W4PE93_9PROT</name>
<evidence type="ECO:0000256" key="3">
    <source>
        <dbReference type="ARBA" id="ARBA00022448"/>
    </source>
</evidence>
<keyword evidence="4" id="KW-1003">Cell membrane</keyword>
<keyword evidence="3" id="KW-0813">Transport</keyword>
<feature type="transmembrane region" description="Helical" evidence="9">
    <location>
        <begin position="173"/>
        <end position="195"/>
    </location>
</feature>